<dbReference type="Proteomes" id="UP000580517">
    <property type="component" value="Unassembled WGS sequence"/>
</dbReference>
<feature type="domain" description="Acyl-CoA oxidase/dehydrogenase middle" evidence="6">
    <location>
        <begin position="119"/>
        <end position="212"/>
    </location>
</feature>
<gene>
    <name evidence="8" type="ORF">H0A68_04360</name>
</gene>
<name>A0A853FDF1_9BURK</name>
<dbReference type="PIRSF" id="PIRSF016578">
    <property type="entry name" value="HsaA"/>
    <property type="match status" value="1"/>
</dbReference>
<proteinExistence type="inferred from homology"/>
<dbReference type="InterPro" id="IPR006091">
    <property type="entry name" value="Acyl-CoA_Oxase/DH_mid-dom"/>
</dbReference>
<organism evidence="8 9">
    <name type="scientific">Allopusillimonas soli</name>
    <dbReference type="NCBI Taxonomy" id="659016"/>
    <lineage>
        <taxon>Bacteria</taxon>
        <taxon>Pseudomonadati</taxon>
        <taxon>Pseudomonadota</taxon>
        <taxon>Betaproteobacteria</taxon>
        <taxon>Burkholderiales</taxon>
        <taxon>Alcaligenaceae</taxon>
        <taxon>Allopusillimonas</taxon>
    </lineage>
</organism>
<evidence type="ECO:0000259" key="6">
    <source>
        <dbReference type="Pfam" id="PF02770"/>
    </source>
</evidence>
<evidence type="ECO:0000313" key="8">
    <source>
        <dbReference type="EMBL" id="NYT36096.1"/>
    </source>
</evidence>
<dbReference type="SUPFAM" id="SSF56645">
    <property type="entry name" value="Acyl-CoA dehydrogenase NM domain-like"/>
    <property type="match status" value="1"/>
</dbReference>
<evidence type="ECO:0000256" key="1">
    <source>
        <dbReference type="ARBA" id="ARBA00001974"/>
    </source>
</evidence>
<accession>A0A853FDF1</accession>
<protein>
    <submittedName>
        <fullName evidence="8">Acyl-CoA dehydrogenase family protein</fullName>
    </submittedName>
</protein>
<evidence type="ECO:0000256" key="3">
    <source>
        <dbReference type="ARBA" id="ARBA00022630"/>
    </source>
</evidence>
<comment type="similarity">
    <text evidence="2">Belongs to the acyl-CoA dehydrogenase family.</text>
</comment>
<dbReference type="Gene3D" id="1.10.540.10">
    <property type="entry name" value="Acyl-CoA dehydrogenase/oxidase, N-terminal domain"/>
    <property type="match status" value="1"/>
</dbReference>
<dbReference type="PANTHER" id="PTHR43884:SF37">
    <property type="entry name" value="ACYL-COA DEHYDROGENASE"/>
    <property type="match status" value="1"/>
</dbReference>
<feature type="domain" description="Acyl-CoA dehydrogenase/oxidase N-terminal" evidence="7">
    <location>
        <begin position="9"/>
        <end position="96"/>
    </location>
</feature>
<dbReference type="PANTHER" id="PTHR43884">
    <property type="entry name" value="ACYL-COA DEHYDROGENASE"/>
    <property type="match status" value="1"/>
</dbReference>
<dbReference type="InterPro" id="IPR013786">
    <property type="entry name" value="AcylCoA_DH/ox_N"/>
</dbReference>
<dbReference type="InterPro" id="IPR036250">
    <property type="entry name" value="AcylCo_DH-like_C"/>
</dbReference>
<reference evidence="8 9" key="1">
    <citation type="submission" date="2020-07" db="EMBL/GenBank/DDBJ databases">
        <title>Taxonomic revisions and descriptions of new bacterial species based on genomic comparisons in the high-G+C-content subgroup of the family Alcaligenaceae.</title>
        <authorList>
            <person name="Szabo A."/>
            <person name="Felfoldi T."/>
        </authorList>
    </citation>
    <scope>NUCLEOTIDE SEQUENCE [LARGE SCALE GENOMIC DNA]</scope>
    <source>
        <strain evidence="8 9">DSM 25264</strain>
    </source>
</reference>
<dbReference type="Pfam" id="PF02771">
    <property type="entry name" value="Acyl-CoA_dh_N"/>
    <property type="match status" value="1"/>
</dbReference>
<comment type="cofactor">
    <cofactor evidence="1">
        <name>FAD</name>
        <dbReference type="ChEBI" id="CHEBI:57692"/>
    </cofactor>
</comment>
<comment type="caution">
    <text evidence="8">The sequence shown here is derived from an EMBL/GenBank/DDBJ whole genome shotgun (WGS) entry which is preliminary data.</text>
</comment>
<dbReference type="Gene3D" id="2.40.110.10">
    <property type="entry name" value="Butyryl-CoA Dehydrogenase, subunit A, domain 2"/>
    <property type="match status" value="1"/>
</dbReference>
<evidence type="ECO:0000256" key="2">
    <source>
        <dbReference type="ARBA" id="ARBA00009347"/>
    </source>
</evidence>
<dbReference type="SUPFAM" id="SSF47203">
    <property type="entry name" value="Acyl-CoA dehydrogenase C-terminal domain-like"/>
    <property type="match status" value="1"/>
</dbReference>
<dbReference type="Pfam" id="PF02770">
    <property type="entry name" value="Acyl-CoA_dh_M"/>
    <property type="match status" value="1"/>
</dbReference>
<dbReference type="InterPro" id="IPR009100">
    <property type="entry name" value="AcylCoA_DH/oxidase_NM_dom_sf"/>
</dbReference>
<evidence type="ECO:0000259" key="5">
    <source>
        <dbReference type="Pfam" id="PF00441"/>
    </source>
</evidence>
<dbReference type="Pfam" id="PF00441">
    <property type="entry name" value="Acyl-CoA_dh_1"/>
    <property type="match status" value="1"/>
</dbReference>
<dbReference type="EMBL" id="JACCEW010000001">
    <property type="protein sequence ID" value="NYT36096.1"/>
    <property type="molecule type" value="Genomic_DNA"/>
</dbReference>
<keyword evidence="9" id="KW-1185">Reference proteome</keyword>
<dbReference type="FunFam" id="1.10.540.10:FF:000026">
    <property type="entry name" value="Acyl-CoA dehydrogenase medium chain"/>
    <property type="match status" value="1"/>
</dbReference>
<evidence type="ECO:0000259" key="7">
    <source>
        <dbReference type="Pfam" id="PF02771"/>
    </source>
</evidence>
<dbReference type="Gene3D" id="1.20.140.10">
    <property type="entry name" value="Butyryl-CoA Dehydrogenase, subunit A, domain 3"/>
    <property type="match status" value="1"/>
</dbReference>
<dbReference type="RefSeq" id="WP_167668838.1">
    <property type="nucleotide sequence ID" value="NZ_JACCEW010000001.1"/>
</dbReference>
<feature type="domain" description="Acyl-CoA dehydrogenase/oxidase C-terminal" evidence="5">
    <location>
        <begin position="230"/>
        <end position="372"/>
    </location>
</feature>
<sequence>MALDFSFSAQQDEFRKFVADFAQREIKPYVREWDEKAIMPRHAIKKMGEAGLLGIIAPKELGGSQADYIQLGIAIEEIGRVDTSCAMICSIQNTLPNLVPGWGDDIRREVIKGNQLVSIATSEADAGSDVSNMETRAEVDGNEFVINGRKIHVSLMPGATFMGVTAKVRQEDGKERISFLRVPADLPGISSEEMPEMGTRSHQLGVVNFDNVRIPIGDVLGGKGEGKATLYARWNVSRCLSALNALGTAQQVLDDTIDYVKKKKVYGQPIGLFQAISFPLIEHYTRIESCRLMAYKGLWMNTRNENAAREAGMAKWSGITSSVQAVYDCLQMHGAAGYLKDLDIERRYRDVIALTFTGGTINVMKITVIRELLGKEFMGISGAQG</sequence>
<dbReference type="GO" id="GO:0050660">
    <property type="term" value="F:flavin adenine dinucleotide binding"/>
    <property type="evidence" value="ECO:0007669"/>
    <property type="project" value="InterPro"/>
</dbReference>
<evidence type="ECO:0000256" key="4">
    <source>
        <dbReference type="ARBA" id="ARBA00022827"/>
    </source>
</evidence>
<evidence type="ECO:0000313" key="9">
    <source>
        <dbReference type="Proteomes" id="UP000580517"/>
    </source>
</evidence>
<dbReference type="InterPro" id="IPR009075">
    <property type="entry name" value="AcylCo_DH/oxidase_C"/>
</dbReference>
<dbReference type="GO" id="GO:0003995">
    <property type="term" value="F:acyl-CoA dehydrogenase activity"/>
    <property type="evidence" value="ECO:0007669"/>
    <property type="project" value="TreeGrafter"/>
</dbReference>
<dbReference type="AlphaFoldDB" id="A0A853FDF1"/>
<keyword evidence="3" id="KW-0285">Flavoprotein</keyword>
<keyword evidence="4" id="KW-0274">FAD</keyword>
<dbReference type="InterPro" id="IPR037069">
    <property type="entry name" value="AcylCoA_DH/ox_N_sf"/>
</dbReference>
<dbReference type="InterPro" id="IPR046373">
    <property type="entry name" value="Acyl-CoA_Oxase/DH_mid-dom_sf"/>
</dbReference>